<organism evidence="2 3">
    <name type="scientific">Paenibacillus melissococcoides</name>
    <dbReference type="NCBI Taxonomy" id="2912268"/>
    <lineage>
        <taxon>Bacteria</taxon>
        <taxon>Bacillati</taxon>
        <taxon>Bacillota</taxon>
        <taxon>Bacilli</taxon>
        <taxon>Bacillales</taxon>
        <taxon>Paenibacillaceae</taxon>
        <taxon>Paenibacillus</taxon>
    </lineage>
</organism>
<comment type="caution">
    <text evidence="2">The sequence shown here is derived from an EMBL/GenBank/DDBJ whole genome shotgun (WGS) entry which is preliminary data.</text>
</comment>
<feature type="compositionally biased region" description="Basic and acidic residues" evidence="1">
    <location>
        <begin position="53"/>
        <end position="64"/>
    </location>
</feature>
<protein>
    <submittedName>
        <fullName evidence="2">Uncharacterized protein</fullName>
    </submittedName>
</protein>
<name>A0ABM9G3F5_9BACL</name>
<dbReference type="RefSeq" id="WP_213430169.1">
    <property type="nucleotide sequence ID" value="NZ_AP031286.1"/>
</dbReference>
<sequence>MPWAQVKEITAEGARVGILFKPEFAKFLLRIEDGSQIEIRTYNAMTEREMKEWARRMRERKQAHDTAASGHSLRPDAPPVQCT</sequence>
<keyword evidence="3" id="KW-1185">Reference proteome</keyword>
<gene>
    <name evidence="2" type="ORF">WJ0W_003474</name>
</gene>
<accession>A0ABM9G3F5</accession>
<evidence type="ECO:0000313" key="2">
    <source>
        <dbReference type="EMBL" id="CAH8246239.1"/>
    </source>
</evidence>
<evidence type="ECO:0000256" key="1">
    <source>
        <dbReference type="SAM" id="MobiDB-lite"/>
    </source>
</evidence>
<reference evidence="2" key="1">
    <citation type="submission" date="2022-06" db="EMBL/GenBank/DDBJ databases">
        <authorList>
            <person name="Dietemann V."/>
            <person name="Ory F."/>
            <person name="Dainat B."/>
            <person name="Oberhansli S."/>
        </authorList>
    </citation>
    <scope>NUCLEOTIDE SEQUENCE</scope>
    <source>
        <strain evidence="2">Ena-SAMPLE-TAB-26-04-2022-14:26:32:270-5432</strain>
    </source>
</reference>
<feature type="region of interest" description="Disordered" evidence="1">
    <location>
        <begin position="53"/>
        <end position="83"/>
    </location>
</feature>
<dbReference type="EMBL" id="CALYLO010000004">
    <property type="protein sequence ID" value="CAH8246239.1"/>
    <property type="molecule type" value="Genomic_DNA"/>
</dbReference>
<proteinExistence type="predicted"/>
<dbReference type="Proteomes" id="UP001154322">
    <property type="component" value="Unassembled WGS sequence"/>
</dbReference>
<evidence type="ECO:0000313" key="3">
    <source>
        <dbReference type="Proteomes" id="UP001154322"/>
    </source>
</evidence>